<feature type="transmembrane region" description="Helical" evidence="1">
    <location>
        <begin position="48"/>
        <end position="65"/>
    </location>
</feature>
<dbReference type="Proteomes" id="UP000199488">
    <property type="component" value="Unassembled WGS sequence"/>
</dbReference>
<evidence type="ECO:0000256" key="1">
    <source>
        <dbReference type="SAM" id="Phobius"/>
    </source>
</evidence>
<accession>A0A1H2QIJ0</accession>
<organism evidence="2 3">
    <name type="scientific">Marinococcus luteus</name>
    <dbReference type="NCBI Taxonomy" id="1122204"/>
    <lineage>
        <taxon>Bacteria</taxon>
        <taxon>Bacillati</taxon>
        <taxon>Bacillota</taxon>
        <taxon>Bacilli</taxon>
        <taxon>Bacillales</taxon>
        <taxon>Bacillaceae</taxon>
        <taxon>Marinococcus</taxon>
    </lineage>
</organism>
<dbReference type="RefSeq" id="WP_091610430.1">
    <property type="nucleotide sequence ID" value="NZ_FNNC01000001.1"/>
</dbReference>
<protein>
    <submittedName>
        <fullName evidence="2">Uncharacterized protein</fullName>
    </submittedName>
</protein>
<evidence type="ECO:0000313" key="2">
    <source>
        <dbReference type="EMBL" id="SDW06730.1"/>
    </source>
</evidence>
<keyword evidence="1" id="KW-1133">Transmembrane helix</keyword>
<sequence length="74" mass="8626">MKRFIDRLHEAARSYSLVDFGVLKLCLFTIGVWTGVSYARVIRPKMRVVQITALASYFYLLYTTIRKMCTDAEK</sequence>
<keyword evidence="1" id="KW-0472">Membrane</keyword>
<gene>
    <name evidence="2" type="ORF">SAMN05421781_0327</name>
</gene>
<evidence type="ECO:0000313" key="3">
    <source>
        <dbReference type="Proteomes" id="UP000199488"/>
    </source>
</evidence>
<keyword evidence="3" id="KW-1185">Reference proteome</keyword>
<reference evidence="2 3" key="1">
    <citation type="submission" date="2016-10" db="EMBL/GenBank/DDBJ databases">
        <authorList>
            <person name="de Groot N.N."/>
        </authorList>
    </citation>
    <scope>NUCLEOTIDE SEQUENCE [LARGE SCALE GENOMIC DNA]</scope>
    <source>
        <strain evidence="2 3">DSM 23126</strain>
    </source>
</reference>
<keyword evidence="1" id="KW-0812">Transmembrane</keyword>
<dbReference type="AlphaFoldDB" id="A0A1H2QIJ0"/>
<name>A0A1H2QIJ0_9BACI</name>
<dbReference type="OrthoDB" id="1861587at2"/>
<dbReference type="STRING" id="1122204.SAMN05421781_0327"/>
<proteinExistence type="predicted"/>
<feature type="transmembrane region" description="Helical" evidence="1">
    <location>
        <begin position="21"/>
        <end position="42"/>
    </location>
</feature>
<dbReference type="EMBL" id="FNNC01000001">
    <property type="protein sequence ID" value="SDW06730.1"/>
    <property type="molecule type" value="Genomic_DNA"/>
</dbReference>